<evidence type="ECO:0000256" key="4">
    <source>
        <dbReference type="ARBA" id="ARBA00023163"/>
    </source>
</evidence>
<dbReference type="EMBL" id="GBRH01220919">
    <property type="protein sequence ID" value="JAD76976.1"/>
    <property type="molecule type" value="Transcribed_RNA"/>
</dbReference>
<dbReference type="GO" id="GO:0005667">
    <property type="term" value="C:transcription regulator complex"/>
    <property type="evidence" value="ECO:0007669"/>
    <property type="project" value="TreeGrafter"/>
</dbReference>
<reference evidence="6" key="2">
    <citation type="journal article" date="2015" name="Data Brief">
        <title>Shoot transcriptome of the giant reed, Arundo donax.</title>
        <authorList>
            <person name="Barrero R.A."/>
            <person name="Guerrero F.D."/>
            <person name="Moolhuijzen P."/>
            <person name="Goolsby J.A."/>
            <person name="Tidwell J."/>
            <person name="Bellgard S.E."/>
            <person name="Bellgard M.I."/>
        </authorList>
    </citation>
    <scope>NUCLEOTIDE SEQUENCE</scope>
    <source>
        <tissue evidence="6">Shoot tissue taken approximately 20 cm above the soil surface</tissue>
    </source>
</reference>
<evidence type="ECO:0000256" key="1">
    <source>
        <dbReference type="ARBA" id="ARBA00004123"/>
    </source>
</evidence>
<dbReference type="InterPro" id="IPR021629">
    <property type="entry name" value="Mediator_Med23"/>
</dbReference>
<evidence type="ECO:0000256" key="2">
    <source>
        <dbReference type="ARBA" id="ARBA00010222"/>
    </source>
</evidence>
<comment type="similarity">
    <text evidence="2">Belongs to the Mediator complex subunit 23 family.</text>
</comment>
<accession>A0A0A9CN13</accession>
<sequence>MIGEAVADRTIELLRLTNSETQCWQDWLLFADIFFFLMKSGCIDFLDFVDKLASE</sequence>
<proteinExistence type="inferred from homology"/>
<reference evidence="6" key="1">
    <citation type="submission" date="2014-09" db="EMBL/GenBank/DDBJ databases">
        <authorList>
            <person name="Magalhaes I.L.F."/>
            <person name="Oliveira U."/>
            <person name="Santos F.R."/>
            <person name="Vidigal T.H.D.A."/>
            <person name="Brescovit A.D."/>
            <person name="Santos A.J."/>
        </authorList>
    </citation>
    <scope>NUCLEOTIDE SEQUENCE</scope>
    <source>
        <tissue evidence="6">Shoot tissue taken approximately 20 cm above the soil surface</tissue>
    </source>
</reference>
<dbReference type="PANTHER" id="PTHR12691">
    <property type="entry name" value="MEDIATOR OF RNA POLYMERASE II TRANSCRIPTION SUBUNIT 23"/>
    <property type="match status" value="1"/>
</dbReference>
<organism evidence="6">
    <name type="scientific">Arundo donax</name>
    <name type="common">Giant reed</name>
    <name type="synonym">Donax arundinaceus</name>
    <dbReference type="NCBI Taxonomy" id="35708"/>
    <lineage>
        <taxon>Eukaryota</taxon>
        <taxon>Viridiplantae</taxon>
        <taxon>Streptophyta</taxon>
        <taxon>Embryophyta</taxon>
        <taxon>Tracheophyta</taxon>
        <taxon>Spermatophyta</taxon>
        <taxon>Magnoliopsida</taxon>
        <taxon>Liliopsida</taxon>
        <taxon>Poales</taxon>
        <taxon>Poaceae</taxon>
        <taxon>PACMAD clade</taxon>
        <taxon>Arundinoideae</taxon>
        <taxon>Arundineae</taxon>
        <taxon>Arundo</taxon>
    </lineage>
</organism>
<dbReference type="PANTHER" id="PTHR12691:SF10">
    <property type="entry name" value="MEDIATOR OF RNA POLYMERASE II TRANSCRIPTION SUBUNIT 23"/>
    <property type="match status" value="1"/>
</dbReference>
<name>A0A0A9CN13_ARUDO</name>
<comment type="subcellular location">
    <subcellularLocation>
        <location evidence="1">Nucleus</location>
    </subcellularLocation>
</comment>
<keyword evidence="4" id="KW-0804">Transcription</keyword>
<dbReference type="AlphaFoldDB" id="A0A0A9CN13"/>
<dbReference type="GO" id="GO:0016592">
    <property type="term" value="C:mediator complex"/>
    <property type="evidence" value="ECO:0007669"/>
    <property type="project" value="TreeGrafter"/>
</dbReference>
<keyword evidence="5" id="KW-0539">Nucleus</keyword>
<evidence type="ECO:0000256" key="3">
    <source>
        <dbReference type="ARBA" id="ARBA00023015"/>
    </source>
</evidence>
<keyword evidence="3" id="KW-0805">Transcription regulation</keyword>
<protein>
    <submittedName>
        <fullName evidence="6">Uncharacterized protein</fullName>
    </submittedName>
</protein>
<dbReference type="GO" id="GO:0010628">
    <property type="term" value="P:positive regulation of gene expression"/>
    <property type="evidence" value="ECO:0007669"/>
    <property type="project" value="TreeGrafter"/>
</dbReference>
<dbReference type="GO" id="GO:0006357">
    <property type="term" value="P:regulation of transcription by RNA polymerase II"/>
    <property type="evidence" value="ECO:0007669"/>
    <property type="project" value="TreeGrafter"/>
</dbReference>
<evidence type="ECO:0000313" key="6">
    <source>
        <dbReference type="EMBL" id="JAD76976.1"/>
    </source>
</evidence>
<evidence type="ECO:0000256" key="5">
    <source>
        <dbReference type="ARBA" id="ARBA00023242"/>
    </source>
</evidence>